<comment type="caution">
    <text evidence="2">The sequence shown here is derived from an EMBL/GenBank/DDBJ whole genome shotgun (WGS) entry which is preliminary data.</text>
</comment>
<dbReference type="SUPFAM" id="SSF56112">
    <property type="entry name" value="Protein kinase-like (PK-like)"/>
    <property type="match status" value="1"/>
</dbReference>
<dbReference type="Pfam" id="PF01636">
    <property type="entry name" value="APH"/>
    <property type="match status" value="1"/>
</dbReference>
<keyword evidence="3" id="KW-1185">Reference proteome</keyword>
<organism evidence="2 3">
    <name type="scientific">Tolypocladium ophioglossoides (strain CBS 100239)</name>
    <name type="common">Snaketongue truffleclub</name>
    <name type="synonym">Elaphocordyceps ophioglossoides</name>
    <dbReference type="NCBI Taxonomy" id="1163406"/>
    <lineage>
        <taxon>Eukaryota</taxon>
        <taxon>Fungi</taxon>
        <taxon>Dikarya</taxon>
        <taxon>Ascomycota</taxon>
        <taxon>Pezizomycotina</taxon>
        <taxon>Sordariomycetes</taxon>
        <taxon>Hypocreomycetidae</taxon>
        <taxon>Hypocreales</taxon>
        <taxon>Ophiocordycipitaceae</taxon>
        <taxon>Tolypocladium</taxon>
    </lineage>
</organism>
<evidence type="ECO:0000313" key="2">
    <source>
        <dbReference type="EMBL" id="KND89022.1"/>
    </source>
</evidence>
<dbReference type="STRING" id="1163406.A0A0L0N4P1"/>
<protein>
    <submittedName>
        <fullName evidence="2">Altered inheritance of mitochondria protein 9, mitochondrial</fullName>
    </submittedName>
</protein>
<proteinExistence type="predicted"/>
<gene>
    <name evidence="2" type="ORF">TOPH_06312</name>
</gene>
<dbReference type="OrthoDB" id="10003767at2759"/>
<dbReference type="InterPro" id="IPR051678">
    <property type="entry name" value="AGP_Transferase"/>
</dbReference>
<sequence length="378" mass="42400">MTQPFRFRWTGQHWDEASENTFHATNWDALLDVTRRLSGDAKCVFDGVYHAGGRHIVRRIAVPSRQSKWIARIPIMPSPNPESEGSWWTSEQQFTMQSEIATMKYIAKTTNIPVPEVFGYNICVDANPVGLPYMLMHCIEGNMLYDLGGPCILNSEQSERVRKSIASIQCQLFGASLNQIGCLVLDSSGEVGIGHLPAAFGFQGPFNLPADYFSSWVGQNPKFKNLQHLNDLSLRHATESFPGRLGSVIHKLNANGLCGRYPVLHPDFFMHNILLNDEFEVVGVIDWEYAYSVPIGVFAARINMFARFDSVKATLDWDDEGAQYIADVERMEGNMDLAHKLCKAITSPVGILGVCMQLYEEGTAVPFDKVMDKIEREL</sequence>
<dbReference type="AlphaFoldDB" id="A0A0L0N4P1"/>
<evidence type="ECO:0000259" key="1">
    <source>
        <dbReference type="Pfam" id="PF01636"/>
    </source>
</evidence>
<dbReference type="EMBL" id="LFRF01000021">
    <property type="protein sequence ID" value="KND89022.1"/>
    <property type="molecule type" value="Genomic_DNA"/>
</dbReference>
<dbReference type="InterPro" id="IPR002575">
    <property type="entry name" value="Aminoglycoside_PTrfase"/>
</dbReference>
<accession>A0A0L0N4P1</accession>
<dbReference type="PANTHER" id="PTHR21310:SF15">
    <property type="entry name" value="AMINOGLYCOSIDE PHOSPHOTRANSFERASE DOMAIN-CONTAINING PROTEIN"/>
    <property type="match status" value="1"/>
</dbReference>
<feature type="domain" description="Aminoglycoside phosphotransferase" evidence="1">
    <location>
        <begin position="96"/>
        <end position="291"/>
    </location>
</feature>
<dbReference type="PANTHER" id="PTHR21310">
    <property type="entry name" value="AMINOGLYCOSIDE PHOSPHOTRANSFERASE-RELATED-RELATED"/>
    <property type="match status" value="1"/>
</dbReference>
<dbReference type="InterPro" id="IPR011009">
    <property type="entry name" value="Kinase-like_dom_sf"/>
</dbReference>
<name>A0A0L0N4P1_TOLOC</name>
<dbReference type="Proteomes" id="UP000036947">
    <property type="component" value="Unassembled WGS sequence"/>
</dbReference>
<reference evidence="2 3" key="1">
    <citation type="journal article" date="2015" name="BMC Genomics">
        <title>The genome of the truffle-parasite Tolypocladium ophioglossoides and the evolution of antifungal peptaibiotics.</title>
        <authorList>
            <person name="Quandt C.A."/>
            <person name="Bushley K.E."/>
            <person name="Spatafora J.W."/>
        </authorList>
    </citation>
    <scope>NUCLEOTIDE SEQUENCE [LARGE SCALE GENOMIC DNA]</scope>
    <source>
        <strain evidence="2 3">CBS 100239</strain>
    </source>
</reference>
<evidence type="ECO:0000313" key="3">
    <source>
        <dbReference type="Proteomes" id="UP000036947"/>
    </source>
</evidence>